<dbReference type="EMBL" id="AXCW01000167">
    <property type="protein sequence ID" value="EYR62813.1"/>
    <property type="molecule type" value="Genomic_DNA"/>
</dbReference>
<protein>
    <recommendedName>
        <fullName evidence="1">Aminotransferase class V domain-containing protein</fullName>
    </recommendedName>
</protein>
<dbReference type="OrthoDB" id="7592443at2"/>
<dbReference type="InterPro" id="IPR000192">
    <property type="entry name" value="Aminotrans_V_dom"/>
</dbReference>
<dbReference type="Gene3D" id="3.40.640.10">
    <property type="entry name" value="Type I PLP-dependent aspartate aminotransferase-like (Major domain)"/>
    <property type="match status" value="1"/>
</dbReference>
<dbReference type="NCBIfam" id="TIGR01976">
    <property type="entry name" value="am_tr_V_VC1184"/>
    <property type="match status" value="1"/>
</dbReference>
<evidence type="ECO:0000313" key="3">
    <source>
        <dbReference type="Proteomes" id="UP000019753"/>
    </source>
</evidence>
<evidence type="ECO:0000313" key="2">
    <source>
        <dbReference type="EMBL" id="EYR62813.1"/>
    </source>
</evidence>
<dbReference type="InterPro" id="IPR011340">
    <property type="entry name" value="Cys_dSase-rel"/>
</dbReference>
<dbReference type="Gene3D" id="3.90.1150.10">
    <property type="entry name" value="Aspartate Aminotransferase, domain 1"/>
    <property type="match status" value="1"/>
</dbReference>
<dbReference type="SUPFAM" id="SSF53383">
    <property type="entry name" value="PLP-dependent transferases"/>
    <property type="match status" value="1"/>
</dbReference>
<accession>A0A021VNX4</accession>
<proteinExistence type="predicted"/>
<comment type="caution">
    <text evidence="2">The sequence shown here is derived from an EMBL/GenBank/DDBJ whole genome shotgun (WGS) entry which is preliminary data.</text>
</comment>
<name>A0A021VNX4_9CELL</name>
<dbReference type="RefSeq" id="WP_034227150.1">
    <property type="nucleotide sequence ID" value="NZ_AXCW01000167.1"/>
</dbReference>
<feature type="domain" description="Aminotransferase class V" evidence="1">
    <location>
        <begin position="32"/>
        <end position="405"/>
    </location>
</feature>
<keyword evidence="3" id="KW-1185">Reference proteome</keyword>
<gene>
    <name evidence="2" type="ORF">N866_05035</name>
</gene>
<dbReference type="Pfam" id="PF00266">
    <property type="entry name" value="Aminotran_5"/>
    <property type="match status" value="1"/>
</dbReference>
<dbReference type="InterPro" id="IPR015424">
    <property type="entry name" value="PyrdxlP-dep_Trfase"/>
</dbReference>
<dbReference type="Proteomes" id="UP000019753">
    <property type="component" value="Unassembled WGS sequence"/>
</dbReference>
<dbReference type="AlphaFoldDB" id="A0A021VNX4"/>
<reference evidence="2 3" key="1">
    <citation type="submission" date="2014-01" db="EMBL/GenBank/DDBJ databases">
        <title>Actinotalea ferrariae CF5-4.</title>
        <authorList>
            <person name="Chen F."/>
            <person name="Li Y."/>
            <person name="Wang G."/>
        </authorList>
    </citation>
    <scope>NUCLEOTIDE SEQUENCE [LARGE SCALE GENOMIC DNA]</scope>
    <source>
        <strain evidence="2 3">CF5-4</strain>
    </source>
</reference>
<organism evidence="2 3">
    <name type="scientific">Actinotalea ferrariae CF5-4</name>
    <dbReference type="NCBI Taxonomy" id="948458"/>
    <lineage>
        <taxon>Bacteria</taxon>
        <taxon>Bacillati</taxon>
        <taxon>Actinomycetota</taxon>
        <taxon>Actinomycetes</taxon>
        <taxon>Micrococcales</taxon>
        <taxon>Cellulomonadaceae</taxon>
        <taxon>Actinotalea</taxon>
    </lineage>
</organism>
<sequence>MTTPSPGPAGRGYDVAAFRSRFPALAEGAAHFDGPGGSQVPLEVAQAVADAMTSATANVGTVTRAERRARDVVVGARAALGDLLGVDPRGVVVGRSMTQLTFDLARTLAAGWGPGDEVVVSRLDHDANIRPWVLAAQGAGATVRWADFDPTSGELETEAVAAVVGERTRVVAVTAASNLIGTRPDVPTIARVAHDAGALLVVDGVHATAHTPTDVAALGADVYLCSPYKLLGPHLGVMAADPALLETLRPAKLLPSTDAVPERFELGTLPYELLAGCTAAVDVVAGLGDEALGGTGSTRRERVLAGMAAVEAHEDRLLARLEAGLAELGGISSWSRARRRTPTVLLRVDGVPDARVRQHLADQGVNAPNGSFYALEASRHLGLGDAGAVRVGLAPYTDHDDVERLVEGLRAVRP</sequence>
<dbReference type="PANTHER" id="PTHR43586:SF21">
    <property type="entry name" value="PYRIDOXAL PHOSPHATE (PLP)-DEPENDENT ASPARTATE AMINOTRANSFERASE SUPERFAMILY"/>
    <property type="match status" value="1"/>
</dbReference>
<dbReference type="PANTHER" id="PTHR43586">
    <property type="entry name" value="CYSTEINE DESULFURASE"/>
    <property type="match status" value="1"/>
</dbReference>
<evidence type="ECO:0000259" key="1">
    <source>
        <dbReference type="Pfam" id="PF00266"/>
    </source>
</evidence>
<dbReference type="InterPro" id="IPR015422">
    <property type="entry name" value="PyrdxlP-dep_Trfase_small"/>
</dbReference>
<dbReference type="InterPro" id="IPR015421">
    <property type="entry name" value="PyrdxlP-dep_Trfase_major"/>
</dbReference>